<name>A0A9R1IUL2_WHEAT</name>
<reference evidence="2" key="1">
    <citation type="journal article" date="2017" name="Gigascience">
        <title>The first near-complete assembly of the hexaploid bread wheat genome, Triticum aestivum.</title>
        <authorList>
            <person name="Zimin A.V."/>
            <person name="Puiu D."/>
            <person name="Hall R."/>
            <person name="Kingan S."/>
            <person name="Clavijo B.J."/>
            <person name="Salzberg S.L."/>
        </authorList>
    </citation>
    <scope>NUCLEOTIDE SEQUENCE</scope>
    <source>
        <tissue evidence="2">Leaf</tissue>
    </source>
</reference>
<feature type="non-terminal residue" evidence="2">
    <location>
        <position position="47"/>
    </location>
</feature>
<dbReference type="EMBL" id="CM022213">
    <property type="protein sequence ID" value="KAF6993411.1"/>
    <property type="molecule type" value="Genomic_DNA"/>
</dbReference>
<feature type="non-terminal residue" evidence="2">
    <location>
        <position position="1"/>
    </location>
</feature>
<proteinExistence type="predicted"/>
<feature type="region of interest" description="Disordered" evidence="1">
    <location>
        <begin position="1"/>
        <end position="47"/>
    </location>
</feature>
<gene>
    <name evidence="2" type="ORF">CFC21_010309</name>
</gene>
<comment type="caution">
    <text evidence="2">The sequence shown here is derived from an EMBL/GenBank/DDBJ whole genome shotgun (WGS) entry which is preliminary data.</text>
</comment>
<feature type="compositionally biased region" description="Low complexity" evidence="1">
    <location>
        <begin position="29"/>
        <end position="39"/>
    </location>
</feature>
<organism evidence="2">
    <name type="scientific">Triticum aestivum</name>
    <name type="common">Wheat</name>
    <dbReference type="NCBI Taxonomy" id="4565"/>
    <lineage>
        <taxon>Eukaryota</taxon>
        <taxon>Viridiplantae</taxon>
        <taxon>Streptophyta</taxon>
        <taxon>Embryophyta</taxon>
        <taxon>Tracheophyta</taxon>
        <taxon>Spermatophyta</taxon>
        <taxon>Magnoliopsida</taxon>
        <taxon>Liliopsida</taxon>
        <taxon>Poales</taxon>
        <taxon>Poaceae</taxon>
        <taxon>BOP clade</taxon>
        <taxon>Pooideae</taxon>
        <taxon>Triticodae</taxon>
        <taxon>Triticeae</taxon>
        <taxon>Triticinae</taxon>
        <taxon>Triticum</taxon>
    </lineage>
</organism>
<evidence type="ECO:0000256" key="1">
    <source>
        <dbReference type="SAM" id="MobiDB-lite"/>
    </source>
</evidence>
<reference evidence="2" key="2">
    <citation type="submission" date="2020-03" db="EMBL/GenBank/DDBJ databases">
        <title>The second near-complete assembly of the hexaploid bread wheat (Triticum aestivum) genome.</title>
        <authorList>
            <person name="Zimin A.V."/>
            <person name="Puiu D."/>
            <person name="Shumante A."/>
            <person name="Alonge M."/>
            <person name="Salzberg S.L."/>
        </authorList>
    </citation>
    <scope>NUCLEOTIDE SEQUENCE</scope>
    <source>
        <tissue evidence="2">Leaf</tissue>
    </source>
</reference>
<protein>
    <submittedName>
        <fullName evidence="2">Uncharacterized protein</fullName>
    </submittedName>
</protein>
<accession>A0A9R1IUL2</accession>
<dbReference type="AlphaFoldDB" id="A0A9R1IUL2"/>
<dbReference type="Proteomes" id="UP000815260">
    <property type="component" value="Chromosome 1D"/>
</dbReference>
<evidence type="ECO:0000313" key="2">
    <source>
        <dbReference type="EMBL" id="KAF6993411.1"/>
    </source>
</evidence>
<sequence length="47" mass="4728">RTAPTTGRSSGRRPRSVAARSPSSPPSPRRSGPAVPSGSCRTAPRGG</sequence>